<dbReference type="SUPFAM" id="SSF47413">
    <property type="entry name" value="lambda repressor-like DNA-binding domains"/>
    <property type="match status" value="1"/>
</dbReference>
<organism evidence="2 3">
    <name type="scientific">Yersinia pseudotuberculosis</name>
    <dbReference type="NCBI Taxonomy" id="633"/>
    <lineage>
        <taxon>Bacteria</taxon>
        <taxon>Pseudomonadati</taxon>
        <taxon>Pseudomonadota</taxon>
        <taxon>Gammaproteobacteria</taxon>
        <taxon>Enterobacterales</taxon>
        <taxon>Yersiniaceae</taxon>
        <taxon>Yersinia</taxon>
    </lineage>
</organism>
<dbReference type="Proteomes" id="UP000255087">
    <property type="component" value="Unassembled WGS sequence"/>
</dbReference>
<name>A0A380SCG8_YERPU</name>
<evidence type="ECO:0008006" key="4">
    <source>
        <dbReference type="Google" id="ProtNLM"/>
    </source>
</evidence>
<dbReference type="EMBL" id="UHJC01000002">
    <property type="protein sequence ID" value="SUQ39509.1"/>
    <property type="molecule type" value="Genomic_DNA"/>
</dbReference>
<feature type="region of interest" description="Disordered" evidence="1">
    <location>
        <begin position="38"/>
        <end position="59"/>
    </location>
</feature>
<dbReference type="AlphaFoldDB" id="A0A380SCG8"/>
<sequence length="59" mass="6501">MTSKAKVITKLQAIVNSKGWTFEALAARWEVSPRQMSRIASAGKQRDIDAANGLPDKKE</sequence>
<evidence type="ECO:0000256" key="1">
    <source>
        <dbReference type="SAM" id="MobiDB-lite"/>
    </source>
</evidence>
<feature type="compositionally biased region" description="Basic and acidic residues" evidence="1">
    <location>
        <begin position="44"/>
        <end position="59"/>
    </location>
</feature>
<dbReference type="GO" id="GO:0003677">
    <property type="term" value="F:DNA binding"/>
    <property type="evidence" value="ECO:0007669"/>
    <property type="project" value="InterPro"/>
</dbReference>
<protein>
    <recommendedName>
        <fullName evidence="4">XRE family transcriptional regulator</fullName>
    </recommendedName>
</protein>
<proteinExistence type="predicted"/>
<accession>A0A380SCG8</accession>
<evidence type="ECO:0000313" key="2">
    <source>
        <dbReference type="EMBL" id="SUQ39509.1"/>
    </source>
</evidence>
<evidence type="ECO:0000313" key="3">
    <source>
        <dbReference type="Proteomes" id="UP000255087"/>
    </source>
</evidence>
<reference evidence="2 3" key="1">
    <citation type="submission" date="2018-06" db="EMBL/GenBank/DDBJ databases">
        <authorList>
            <consortium name="Pathogen Informatics"/>
            <person name="Doyle S."/>
        </authorList>
    </citation>
    <scope>NUCLEOTIDE SEQUENCE [LARGE SCALE GENOMIC DNA]</scope>
    <source>
        <strain evidence="2 3">NCTC8580</strain>
    </source>
</reference>
<dbReference type="InterPro" id="IPR010982">
    <property type="entry name" value="Lambda_DNA-bd_dom_sf"/>
</dbReference>
<gene>
    <name evidence="2" type="ORF">NCTC8580_04738</name>
</gene>